<evidence type="ECO:0000256" key="1">
    <source>
        <dbReference type="SAM" id="Phobius"/>
    </source>
</evidence>
<organism evidence="2 3">
    <name type="scientific">Phaseolus coccineus</name>
    <name type="common">Scarlet runner bean</name>
    <name type="synonym">Phaseolus multiflorus</name>
    <dbReference type="NCBI Taxonomy" id="3886"/>
    <lineage>
        <taxon>Eukaryota</taxon>
        <taxon>Viridiplantae</taxon>
        <taxon>Streptophyta</taxon>
        <taxon>Embryophyta</taxon>
        <taxon>Tracheophyta</taxon>
        <taxon>Spermatophyta</taxon>
        <taxon>Magnoliopsida</taxon>
        <taxon>eudicotyledons</taxon>
        <taxon>Gunneridae</taxon>
        <taxon>Pentapetalae</taxon>
        <taxon>rosids</taxon>
        <taxon>fabids</taxon>
        <taxon>Fabales</taxon>
        <taxon>Fabaceae</taxon>
        <taxon>Papilionoideae</taxon>
        <taxon>50 kb inversion clade</taxon>
        <taxon>NPAAA clade</taxon>
        <taxon>indigoferoid/millettioid clade</taxon>
        <taxon>Phaseoleae</taxon>
        <taxon>Phaseolus</taxon>
    </lineage>
</organism>
<keyword evidence="1" id="KW-0812">Transmembrane</keyword>
<dbReference type="EMBL" id="JAYMYR010000003">
    <property type="protein sequence ID" value="KAK7373569.1"/>
    <property type="molecule type" value="Genomic_DNA"/>
</dbReference>
<keyword evidence="1" id="KW-0472">Membrane</keyword>
<dbReference type="AlphaFoldDB" id="A0AAN9NN92"/>
<protein>
    <recommendedName>
        <fullName evidence="4">Protein LOW PSII ACCUMULATION 1, chloroplastic</fullName>
    </recommendedName>
</protein>
<keyword evidence="3" id="KW-1185">Reference proteome</keyword>
<feature type="transmembrane region" description="Helical" evidence="1">
    <location>
        <begin position="133"/>
        <end position="152"/>
    </location>
</feature>
<name>A0AAN9NN92_PHACN</name>
<dbReference type="PANTHER" id="PTHR35498:SF1">
    <property type="entry name" value="LOW PSII ACCUMULATION-LIKE PROTEIN"/>
    <property type="match status" value="1"/>
</dbReference>
<evidence type="ECO:0008006" key="4">
    <source>
        <dbReference type="Google" id="ProtNLM"/>
    </source>
</evidence>
<keyword evidence="1" id="KW-1133">Transmembrane helix</keyword>
<proteinExistence type="predicted"/>
<feature type="transmembrane region" description="Helical" evidence="1">
    <location>
        <begin position="97"/>
        <end position="121"/>
    </location>
</feature>
<gene>
    <name evidence="2" type="ORF">VNO80_06984</name>
</gene>
<accession>A0AAN9NN92</accession>
<comment type="caution">
    <text evidence="2">The sequence shown here is derived from an EMBL/GenBank/DDBJ whole genome shotgun (WGS) entry which is preliminary data.</text>
</comment>
<evidence type="ECO:0000313" key="2">
    <source>
        <dbReference type="EMBL" id="KAK7373569.1"/>
    </source>
</evidence>
<dbReference type="Proteomes" id="UP001374584">
    <property type="component" value="Unassembled WGS sequence"/>
</dbReference>
<dbReference type="InterPro" id="IPR021883">
    <property type="entry name" value="LPA1-like"/>
</dbReference>
<reference evidence="2 3" key="1">
    <citation type="submission" date="2024-01" db="EMBL/GenBank/DDBJ databases">
        <title>The genomes of 5 underutilized Papilionoideae crops provide insights into root nodulation and disease resistanc.</title>
        <authorList>
            <person name="Jiang F."/>
        </authorList>
    </citation>
    <scope>NUCLEOTIDE SEQUENCE [LARGE SCALE GENOMIC DNA]</scope>
    <source>
        <strain evidence="2">JINMINGXINNONG_FW02</strain>
        <tissue evidence="2">Leaves</tissue>
    </source>
</reference>
<sequence>MAIMFGALTPNSNTMSLTLTTQPLNNLITNHPTNFLFCGRSLSYGYTLSFSDQRASSSSFPTLLCSAANKPSSSSDISSTAKIRSEVLSPFRSVRMFFYIAFVASGSLGSFIAITQLIGALANSSRATQVPEILKGLAIDIAAVSLFAFLYFRENKAKNAQVARLSREEILSNLKLRVDEKKIIPVSSLRGIARLVICAGPASFVTESFKRSEPFTESLLDRGVLVVPLVTDGNSPALEFEETEELARRRKRLWQLAPVYTNEWSGWLDEQKKLAGVPCDSPVYLSLRMDGRVRGSGVGYPPWNALVAQLPSVKGIWTGLLDGMDGRVL</sequence>
<dbReference type="Pfam" id="PF11998">
    <property type="entry name" value="DUF3493"/>
    <property type="match status" value="1"/>
</dbReference>
<dbReference type="PANTHER" id="PTHR35498">
    <property type="entry name" value="PROTEIN LOW PSII ACCUMULATION 1, CHLOROPLASTIC"/>
    <property type="match status" value="1"/>
</dbReference>
<evidence type="ECO:0000313" key="3">
    <source>
        <dbReference type="Proteomes" id="UP001374584"/>
    </source>
</evidence>